<accession>A7VP15</accession>
<sequence length="42" mass="4883">MPEVRCKPYSTSFPFAALFSPGWVFYQHMRGKAGFFLFFDNG</sequence>
<proteinExistence type="predicted"/>
<reference evidence="1 2" key="1">
    <citation type="submission" date="2007-08" db="EMBL/GenBank/DDBJ databases">
        <title>Draft genome sequence of Clostridium leptum (DSM 753).</title>
        <authorList>
            <person name="Sudarsanam P."/>
            <person name="Ley R."/>
            <person name="Guruge J."/>
            <person name="Turnbaugh P.J."/>
            <person name="Mahowald M."/>
            <person name="Liep D."/>
            <person name="Gordon J."/>
        </authorList>
    </citation>
    <scope>NUCLEOTIDE SEQUENCE [LARGE SCALE GENOMIC DNA]</scope>
    <source>
        <strain evidence="1 2">DSM 753</strain>
    </source>
</reference>
<organism evidence="1 2">
    <name type="scientific">[Clostridium] leptum DSM 753</name>
    <dbReference type="NCBI Taxonomy" id="428125"/>
    <lineage>
        <taxon>Bacteria</taxon>
        <taxon>Bacillati</taxon>
        <taxon>Bacillota</taxon>
        <taxon>Clostridia</taxon>
        <taxon>Eubacteriales</taxon>
        <taxon>Oscillospiraceae</taxon>
        <taxon>Oscillospiraceae incertae sedis</taxon>
    </lineage>
</organism>
<reference evidence="1 2" key="2">
    <citation type="submission" date="2007-08" db="EMBL/GenBank/DDBJ databases">
        <authorList>
            <person name="Fulton L."/>
            <person name="Clifton S."/>
            <person name="Fulton B."/>
            <person name="Xu J."/>
            <person name="Minx P."/>
            <person name="Pepin K.H."/>
            <person name="Johnson M."/>
            <person name="Thiruvilangam P."/>
            <person name="Bhonagiri V."/>
            <person name="Nash W.E."/>
            <person name="Wang C."/>
            <person name="Mardis E.R."/>
            <person name="Wilson R.K."/>
        </authorList>
    </citation>
    <scope>NUCLEOTIDE SEQUENCE [LARGE SCALE GENOMIC DNA]</scope>
    <source>
        <strain evidence="1 2">DSM 753</strain>
    </source>
</reference>
<dbReference type="EMBL" id="ABCB02000011">
    <property type="protein sequence ID" value="EDO62895.1"/>
    <property type="molecule type" value="Genomic_DNA"/>
</dbReference>
<dbReference type="AlphaFoldDB" id="A7VP15"/>
<evidence type="ECO:0000313" key="2">
    <source>
        <dbReference type="Proteomes" id="UP000003490"/>
    </source>
</evidence>
<dbReference type="HOGENOM" id="CLU_3249530_0_0_9"/>
<dbReference type="Proteomes" id="UP000003490">
    <property type="component" value="Unassembled WGS sequence"/>
</dbReference>
<evidence type="ECO:0000313" key="1">
    <source>
        <dbReference type="EMBL" id="EDO62895.1"/>
    </source>
</evidence>
<protein>
    <submittedName>
        <fullName evidence="1">Uncharacterized protein</fullName>
    </submittedName>
</protein>
<comment type="caution">
    <text evidence="1">The sequence shown here is derived from an EMBL/GenBank/DDBJ whole genome shotgun (WGS) entry which is preliminary data.</text>
</comment>
<name>A7VP15_9FIRM</name>
<gene>
    <name evidence="1" type="ORF">CLOLEP_00291</name>
</gene>